<dbReference type="Gene3D" id="3.40.50.10390">
    <property type="entry name" value="Gingipain r, domain 1"/>
    <property type="match status" value="1"/>
</dbReference>
<name>A0A0M8MD03_9FLAO</name>
<sequence length="1288" mass="143030">MKHRLLILAFLYSFIAAAQQNGRISLNWQDNTRLPYAESSITIPSFQGEYMSFEPVFGVLDFVATLPETQRPDEASLVITNPVYETVSREQLGQINLSKIPASQNATLSASHSRDKWFAVITLSPIIKEGSGFKRLTSFTYSYNYSVSANQRTLDVNSTNEVVNSVLASGQWHRFYVEKSGVYRLSRSFLQSIGVDTNTDPRKIKIYGNGGRMAPLTNSTAYPLDPEENAVRFVGEDDGSFDSNDYILFYAEGVDNWNTESETNNNLYSNRAYYYVTSVGANNGKRIQPNLQPAGAATQQTAIFDEYQFHERDLVSVARLGRKWHGEAFNIENEQEFDFTIPDITSDPVNVTISAAAYSNINTSMAVTANGASLTNLNFAAVTDASHNLAANGSGGTGSFVAAGGDITIKMTYNNSGNPSANAWLDYIILRAKRNLRGNGRQFRFRLNSAGTTTGILQYNVSNASSIAEVWDITDIYNATSLPNDGNQASFSFKANLGEVRQYITVVSGDYYTPLRDGNSRVANVNLKGTILKNSQGQFQDVDYIIVTPAFLSSAAENLANIHRNVEGMSVKVVTLEDIYAEFSTGQQDIAAIRNFIKYVYNNASSDEGRLKYVCMFGDASFDYKNRIPGNTNIVPSFHAYGGGTPDYSEVSTFVSDDFFGMMDANEGLMRQSAEKADVAMGRMLVTDMAQANDMVNKVSEYLSEDAYGKWRNEYIAMVDDLDGDGSTGFVGFMESMITTANVQRPAINFKKVYIDAWVQEASSGGQRYPEAKEEFLRAINYGALVVNYLGHGNIRAMASERMFEAADAQNLTNRYRYPLFITATCELTKFDNPYEDTTGEEIYWNPRGGAIAMVTTTRALYITDANRFNSVFSKYLYAYGQSASQYPTMAEALRLSRAEASAYSYRPISFVGDPALKLAIPKPNIVLTEINDVPLAESTEVLEALSFVRLGGRVTDENNIVLANYNGELEVTVYDKPINRTTLNNDNIPASEGQVIWPFTTLGEAIFRGNATVTNGQFEFGFIVPRDIRIPVGEGRVSFYAKKNNTLEDQTGYNSVIKIGGINTNAPQDNTPPTVRLYMNDESFVSGGITNSSPILLAFLFDEHGINTASGIGHDIVGILDGDENNPYIMNDYYETAQNDYTHGTVRFPFVNLEKGLHTLQFKAWDVYNNLVTAEIQFVVAGDEGVTLERVLNYPNPFVSYTEFWFSHNRPFEPLDVQVQVFTVTGKIVKTINQQITTDGFLSRDLKWDGRDDFGDRIGKGVYVYKLTVRSTITGKTAEKYEKLVLL</sequence>
<evidence type="ECO:0000313" key="5">
    <source>
        <dbReference type="Proteomes" id="UP000037755"/>
    </source>
</evidence>
<dbReference type="Gene3D" id="3.40.50.1460">
    <property type="match status" value="1"/>
</dbReference>
<dbReference type="InterPro" id="IPR029031">
    <property type="entry name" value="Gingipain_N_sf"/>
</dbReference>
<feature type="domain" description="Gingipain" evidence="3">
    <location>
        <begin position="544"/>
        <end position="919"/>
    </location>
</feature>
<dbReference type="SUPFAM" id="SSF52129">
    <property type="entry name" value="Caspase-like"/>
    <property type="match status" value="1"/>
</dbReference>
<dbReference type="GO" id="GO:0006508">
    <property type="term" value="P:proteolysis"/>
    <property type="evidence" value="ECO:0007669"/>
    <property type="project" value="InterPro"/>
</dbReference>
<evidence type="ECO:0000256" key="2">
    <source>
        <dbReference type="SAM" id="SignalP"/>
    </source>
</evidence>
<accession>A0A0M8MD03</accession>
<organism evidence="4 5">
    <name type="scientific">Flavobacterium akiainvivens</name>
    <dbReference type="NCBI Taxonomy" id="1202724"/>
    <lineage>
        <taxon>Bacteria</taxon>
        <taxon>Pseudomonadati</taxon>
        <taxon>Bacteroidota</taxon>
        <taxon>Flavobacteriia</taxon>
        <taxon>Flavobacteriales</taxon>
        <taxon>Flavobacteriaceae</taxon>
        <taxon>Flavobacterium</taxon>
    </lineage>
</organism>
<dbReference type="CDD" id="cd02258">
    <property type="entry name" value="Peptidase_C25_N"/>
    <property type="match status" value="1"/>
</dbReference>
<keyword evidence="5" id="KW-1185">Reference proteome</keyword>
<dbReference type="OrthoDB" id="9809780at2"/>
<gene>
    <name evidence="4" type="ORF">AM493_17335</name>
</gene>
<feature type="chain" id="PRO_5005818249" evidence="2">
    <location>
        <begin position="19"/>
        <end position="1288"/>
    </location>
</feature>
<evidence type="ECO:0000256" key="1">
    <source>
        <dbReference type="ARBA" id="ARBA00022729"/>
    </source>
</evidence>
<dbReference type="Gene3D" id="2.60.40.4070">
    <property type="match status" value="1"/>
</dbReference>
<dbReference type="EMBL" id="LIYD01000005">
    <property type="protein sequence ID" value="KOS07605.1"/>
    <property type="molecule type" value="Genomic_DNA"/>
</dbReference>
<dbReference type="STRING" id="1202724.AM493_17335"/>
<dbReference type="NCBIfam" id="NF033707">
    <property type="entry name" value="T9SS_sortase"/>
    <property type="match status" value="1"/>
</dbReference>
<dbReference type="InterPro" id="IPR001769">
    <property type="entry name" value="Gingipain"/>
</dbReference>
<feature type="signal peptide" evidence="2">
    <location>
        <begin position="1"/>
        <end position="18"/>
    </location>
</feature>
<dbReference type="InterPro" id="IPR029030">
    <property type="entry name" value="Caspase-like_dom_sf"/>
</dbReference>
<keyword evidence="1 2" id="KW-0732">Signal</keyword>
<dbReference type="Pfam" id="PF01364">
    <property type="entry name" value="Peptidase_C25"/>
    <property type="match status" value="1"/>
</dbReference>
<protein>
    <submittedName>
        <fullName evidence="4">Peptidase C25</fullName>
    </submittedName>
</protein>
<dbReference type="GO" id="GO:0008234">
    <property type="term" value="F:cysteine-type peptidase activity"/>
    <property type="evidence" value="ECO:0007669"/>
    <property type="project" value="InterPro"/>
</dbReference>
<dbReference type="PATRIC" id="fig|1202724.3.peg.3604"/>
<evidence type="ECO:0000313" key="4">
    <source>
        <dbReference type="EMBL" id="KOS07605.1"/>
    </source>
</evidence>
<evidence type="ECO:0000259" key="3">
    <source>
        <dbReference type="Pfam" id="PF01364"/>
    </source>
</evidence>
<reference evidence="4 5" key="1">
    <citation type="submission" date="2015-08" db="EMBL/GenBank/DDBJ databases">
        <title>Whole genome sequence of Flavobacterium akiainvivens IK-1T, from decaying Wikstroemia oahuensis, an endemic Hawaiian shrub.</title>
        <authorList>
            <person name="Wan X."/>
            <person name="Hou S."/>
            <person name="Saito J."/>
            <person name="Donachie S."/>
        </authorList>
    </citation>
    <scope>NUCLEOTIDE SEQUENCE [LARGE SCALE GENOMIC DNA]</scope>
    <source>
        <strain evidence="4 5">IK-1</strain>
    </source>
</reference>
<proteinExistence type="predicted"/>
<comment type="caution">
    <text evidence="4">The sequence shown here is derived from an EMBL/GenBank/DDBJ whole genome shotgun (WGS) entry which is preliminary data.</text>
</comment>
<dbReference type="Proteomes" id="UP000037755">
    <property type="component" value="Unassembled WGS sequence"/>
</dbReference>